<evidence type="ECO:0000256" key="1">
    <source>
        <dbReference type="ARBA" id="ARBA00006738"/>
    </source>
</evidence>
<dbReference type="CDD" id="cd20736">
    <property type="entry name" value="PoNe_Nuclease"/>
    <property type="match status" value="1"/>
</dbReference>
<dbReference type="NCBIfam" id="NF009150">
    <property type="entry name" value="PRK12497.1-3"/>
    <property type="match status" value="1"/>
</dbReference>
<dbReference type="Gene3D" id="3.40.1350.10">
    <property type="match status" value="1"/>
</dbReference>
<keyword evidence="3" id="KW-0540">Nuclease</keyword>
<keyword evidence="4" id="KW-1185">Reference proteome</keyword>
<proteinExistence type="inferred from homology"/>
<dbReference type="Pfam" id="PF02021">
    <property type="entry name" value="UPF0102"/>
    <property type="match status" value="1"/>
</dbReference>
<dbReference type="PANTHER" id="PTHR34039">
    <property type="entry name" value="UPF0102 PROTEIN YRAN"/>
    <property type="match status" value="1"/>
</dbReference>
<name>A0ABS4KNP1_9CLOT</name>
<evidence type="ECO:0000313" key="3">
    <source>
        <dbReference type="EMBL" id="MBP2031645.1"/>
    </source>
</evidence>
<dbReference type="InterPro" id="IPR003509">
    <property type="entry name" value="UPF0102_YraN-like"/>
</dbReference>
<dbReference type="Proteomes" id="UP001519307">
    <property type="component" value="Unassembled WGS sequence"/>
</dbReference>
<dbReference type="EMBL" id="JAGGLM010000001">
    <property type="protein sequence ID" value="MBP2031645.1"/>
    <property type="molecule type" value="Genomic_DNA"/>
</dbReference>
<comment type="similarity">
    <text evidence="1 2">Belongs to the UPF0102 family.</text>
</comment>
<protein>
    <recommendedName>
        <fullName evidence="2">UPF0102 protein J2Z42_000310</fullName>
    </recommendedName>
</protein>
<comment type="caution">
    <text evidence="3">The sequence shown here is derived from an EMBL/GenBank/DDBJ whole genome shotgun (WGS) entry which is preliminary data.</text>
</comment>
<reference evidence="3 4" key="1">
    <citation type="submission" date="2021-03" db="EMBL/GenBank/DDBJ databases">
        <title>Genomic Encyclopedia of Type Strains, Phase IV (KMG-IV): sequencing the most valuable type-strain genomes for metagenomic binning, comparative biology and taxonomic classification.</title>
        <authorList>
            <person name="Goeker M."/>
        </authorList>
    </citation>
    <scope>NUCLEOTIDE SEQUENCE [LARGE SCALE GENOMIC DNA]</scope>
    <source>
        <strain evidence="3 4">DSM 28783</strain>
    </source>
</reference>
<dbReference type="HAMAP" id="MF_00048">
    <property type="entry name" value="UPF0102"/>
    <property type="match status" value="1"/>
</dbReference>
<dbReference type="SUPFAM" id="SSF52980">
    <property type="entry name" value="Restriction endonuclease-like"/>
    <property type="match status" value="1"/>
</dbReference>
<organism evidence="3 4">
    <name type="scientific">Clostridium algifaecis</name>
    <dbReference type="NCBI Taxonomy" id="1472040"/>
    <lineage>
        <taxon>Bacteria</taxon>
        <taxon>Bacillati</taxon>
        <taxon>Bacillota</taxon>
        <taxon>Clostridia</taxon>
        <taxon>Eubacteriales</taxon>
        <taxon>Clostridiaceae</taxon>
        <taxon>Clostridium</taxon>
    </lineage>
</organism>
<dbReference type="InterPro" id="IPR011335">
    <property type="entry name" value="Restrct_endonuc-II-like"/>
</dbReference>
<evidence type="ECO:0000313" key="4">
    <source>
        <dbReference type="Proteomes" id="UP001519307"/>
    </source>
</evidence>
<keyword evidence="3" id="KW-0378">Hydrolase</keyword>
<dbReference type="NCBIfam" id="TIGR00252">
    <property type="entry name" value="YraN family protein"/>
    <property type="match status" value="1"/>
</dbReference>
<dbReference type="GO" id="GO:0004519">
    <property type="term" value="F:endonuclease activity"/>
    <property type="evidence" value="ECO:0007669"/>
    <property type="project" value="UniProtKB-KW"/>
</dbReference>
<dbReference type="PANTHER" id="PTHR34039:SF1">
    <property type="entry name" value="UPF0102 PROTEIN YRAN"/>
    <property type="match status" value="1"/>
</dbReference>
<dbReference type="RefSeq" id="WP_209700592.1">
    <property type="nucleotide sequence ID" value="NZ_JAGGLM010000001.1"/>
</dbReference>
<accession>A0ABS4KNP1</accession>
<sequence>MKCFNKDIGNLGEYIAQKYLTSIGYIIIAKNFRCKIGEIDIIGKDKDYVCFIEVKTRRSKKYGEPCEAVNYFKKIKILKTANMYILKNNLYNCNFRFDIVEILLSQNDNNYNINLIRNAFHA</sequence>
<keyword evidence="3" id="KW-0255">Endonuclease</keyword>
<gene>
    <name evidence="3" type="ORF">J2Z42_000310</name>
</gene>
<dbReference type="InterPro" id="IPR011856">
    <property type="entry name" value="tRNA_endonuc-like_dom_sf"/>
</dbReference>
<evidence type="ECO:0000256" key="2">
    <source>
        <dbReference type="HAMAP-Rule" id="MF_00048"/>
    </source>
</evidence>